<gene>
    <name evidence="2" type="ORF">WISP_63368</name>
</gene>
<dbReference type="Gene3D" id="3.60.10.10">
    <property type="entry name" value="Endonuclease/exonuclease/phosphatase"/>
    <property type="match status" value="1"/>
</dbReference>
<evidence type="ECO:0000256" key="1">
    <source>
        <dbReference type="SAM" id="MobiDB-lite"/>
    </source>
</evidence>
<organism evidence="2 3">
    <name type="scientific">Willisornis vidua</name>
    <name type="common">Xingu scale-backed antbird</name>
    <dbReference type="NCBI Taxonomy" id="1566151"/>
    <lineage>
        <taxon>Eukaryota</taxon>
        <taxon>Metazoa</taxon>
        <taxon>Chordata</taxon>
        <taxon>Craniata</taxon>
        <taxon>Vertebrata</taxon>
        <taxon>Euteleostomi</taxon>
        <taxon>Archelosauria</taxon>
        <taxon>Archosauria</taxon>
        <taxon>Dinosauria</taxon>
        <taxon>Saurischia</taxon>
        <taxon>Theropoda</taxon>
        <taxon>Coelurosauria</taxon>
        <taxon>Aves</taxon>
        <taxon>Neognathae</taxon>
        <taxon>Neoaves</taxon>
        <taxon>Telluraves</taxon>
        <taxon>Australaves</taxon>
        <taxon>Passeriformes</taxon>
        <taxon>Thamnophilidae</taxon>
        <taxon>Willisornis</taxon>
    </lineage>
</organism>
<sequence>MTGVPCWMVTGSSGGIGRAEEADGVALCVTEELECMEFIVDNGTVVSLWVRIKGLTNNANIIVGVYHRPSSQDDDADKLFFEELRDTPKSIALVLMRNFNLTEINWERHTAGTTQTIRLLKNLNNFMEQVLREPSQKDAIVDLHLVNRVDLVREAEIGGCLGHSKHEVIEFRISNDRRKSDSRTSTLDMRRTDFRLFGELVQSAQGQNKNRDRPLFIVKHPMEDNLNPVGKGAEEKSSEDHIFWNVKVEGRSPKDEANLRDSYVRIKQSEPYDTLKLESPDPKDQTSSRERMEEGIEESKFKI</sequence>
<dbReference type="PANTHER" id="PTHR33395:SF22">
    <property type="entry name" value="REVERSE TRANSCRIPTASE DOMAIN-CONTAINING PROTEIN"/>
    <property type="match status" value="1"/>
</dbReference>
<reference evidence="2" key="1">
    <citation type="submission" date="2019-10" db="EMBL/GenBank/DDBJ databases">
        <authorList>
            <person name="Soares A.E.R."/>
            <person name="Aleixo A."/>
            <person name="Schneider P."/>
            <person name="Miyaki C.Y."/>
            <person name="Schneider M.P."/>
            <person name="Mello C."/>
            <person name="Vasconcelos A.T.R."/>
        </authorList>
    </citation>
    <scope>NUCLEOTIDE SEQUENCE</scope>
    <source>
        <tissue evidence="2">Muscle</tissue>
    </source>
</reference>
<name>A0ABQ9DFR5_9PASS</name>
<dbReference type="PANTHER" id="PTHR33395">
    <property type="entry name" value="TRANSCRIPTASE, PUTATIVE-RELATED-RELATED"/>
    <property type="match status" value="1"/>
</dbReference>
<dbReference type="Proteomes" id="UP001145742">
    <property type="component" value="Unassembled WGS sequence"/>
</dbReference>
<accession>A0ABQ9DFR5</accession>
<evidence type="ECO:0000313" key="3">
    <source>
        <dbReference type="Proteomes" id="UP001145742"/>
    </source>
</evidence>
<dbReference type="EMBL" id="WHWB01033747">
    <property type="protein sequence ID" value="KAJ7417669.1"/>
    <property type="molecule type" value="Genomic_DNA"/>
</dbReference>
<comment type="caution">
    <text evidence="2">The sequence shown here is derived from an EMBL/GenBank/DDBJ whole genome shotgun (WGS) entry which is preliminary data.</text>
</comment>
<feature type="region of interest" description="Disordered" evidence="1">
    <location>
        <begin position="257"/>
        <end position="303"/>
    </location>
</feature>
<keyword evidence="3" id="KW-1185">Reference proteome</keyword>
<proteinExistence type="predicted"/>
<protein>
    <submittedName>
        <fullName evidence="2">Adaptin ear-binding coat-associated protein 1</fullName>
    </submittedName>
</protein>
<dbReference type="InterPro" id="IPR036691">
    <property type="entry name" value="Endo/exonu/phosph_ase_sf"/>
</dbReference>
<evidence type="ECO:0000313" key="2">
    <source>
        <dbReference type="EMBL" id="KAJ7417669.1"/>
    </source>
</evidence>